<dbReference type="AlphaFoldDB" id="A0A022R1Z3"/>
<dbReference type="GO" id="GO:0015031">
    <property type="term" value="P:protein transport"/>
    <property type="evidence" value="ECO:0007669"/>
    <property type="project" value="UniProtKB-KW"/>
</dbReference>
<evidence type="ECO:0000256" key="4">
    <source>
        <dbReference type="ARBA" id="ARBA00023034"/>
    </source>
</evidence>
<organism evidence="7 8">
    <name type="scientific">Erythranthe guttata</name>
    <name type="common">Yellow monkey flower</name>
    <name type="synonym">Mimulus guttatus</name>
    <dbReference type="NCBI Taxonomy" id="4155"/>
    <lineage>
        <taxon>Eukaryota</taxon>
        <taxon>Viridiplantae</taxon>
        <taxon>Streptophyta</taxon>
        <taxon>Embryophyta</taxon>
        <taxon>Tracheophyta</taxon>
        <taxon>Spermatophyta</taxon>
        <taxon>Magnoliopsida</taxon>
        <taxon>eudicotyledons</taxon>
        <taxon>Gunneridae</taxon>
        <taxon>Pentapetalae</taxon>
        <taxon>asterids</taxon>
        <taxon>lamiids</taxon>
        <taxon>Lamiales</taxon>
        <taxon>Phrymaceae</taxon>
        <taxon>Erythranthe</taxon>
    </lineage>
</organism>
<feature type="non-terminal residue" evidence="7">
    <location>
        <position position="1"/>
    </location>
</feature>
<keyword evidence="4" id="KW-0333">Golgi apparatus</keyword>
<dbReference type="EMBL" id="KI630827">
    <property type="protein sequence ID" value="EYU32845.1"/>
    <property type="molecule type" value="Genomic_DNA"/>
</dbReference>
<dbReference type="PANTHER" id="PTHR45657">
    <property type="entry name" value="CRAL-TRIO DOMAIN-CONTAINING PROTEIN YKL091C-RELATED"/>
    <property type="match status" value="1"/>
</dbReference>
<comment type="subcellular location">
    <subcellularLocation>
        <location evidence="1">Cell membrane</location>
        <topology evidence="1">Peripheral membrane protein</topology>
    </subcellularLocation>
    <subcellularLocation>
        <location evidence="2">Golgi apparatus membrane</location>
        <topology evidence="2">Peripheral membrane protein</topology>
    </subcellularLocation>
</comment>
<dbReference type="SUPFAM" id="SSF52087">
    <property type="entry name" value="CRAL/TRIO domain"/>
    <property type="match status" value="1"/>
</dbReference>
<dbReference type="Proteomes" id="UP000030748">
    <property type="component" value="Unassembled WGS sequence"/>
</dbReference>
<reference evidence="7 8" key="1">
    <citation type="journal article" date="2013" name="Proc. Natl. Acad. Sci. U.S.A.">
        <title>Fine-scale variation in meiotic recombination in Mimulus inferred from population shotgun sequencing.</title>
        <authorList>
            <person name="Hellsten U."/>
            <person name="Wright K.M."/>
            <person name="Jenkins J."/>
            <person name="Shu S."/>
            <person name="Yuan Y."/>
            <person name="Wessler S.R."/>
            <person name="Schmutz J."/>
            <person name="Willis J.H."/>
            <person name="Rokhsar D.S."/>
        </authorList>
    </citation>
    <scope>NUCLEOTIDE SEQUENCE [LARGE SCALE GENOMIC DNA]</scope>
    <source>
        <strain evidence="8">cv. DUN x IM62</strain>
    </source>
</reference>
<dbReference type="Pfam" id="PF00650">
    <property type="entry name" value="CRAL_TRIO"/>
    <property type="match status" value="1"/>
</dbReference>
<evidence type="ECO:0000256" key="5">
    <source>
        <dbReference type="ARBA" id="ARBA00038020"/>
    </source>
</evidence>
<protein>
    <recommendedName>
        <fullName evidence="6">CRAL-TRIO domain-containing protein</fullName>
    </recommendedName>
</protein>
<name>A0A022R1Z3_ERYGU</name>
<dbReference type="Gene3D" id="3.40.525.10">
    <property type="entry name" value="CRAL-TRIO lipid binding domain"/>
    <property type="match status" value="1"/>
</dbReference>
<sequence>TLHQLFIINAGAGFKVLWKAIRAFLDARTLAKIRVLGSDYKSSLIEAIEPSNLPSFLGGDCTCSESGGCLFSDKGPWNDPDIKQMLQ</sequence>
<dbReference type="STRING" id="4155.A0A022R1Z3"/>
<keyword evidence="3" id="KW-0813">Transport</keyword>
<proteinExistence type="inferred from homology"/>
<dbReference type="PROSITE" id="PS50191">
    <property type="entry name" value="CRAL_TRIO"/>
    <property type="match status" value="1"/>
</dbReference>
<evidence type="ECO:0000313" key="7">
    <source>
        <dbReference type="EMBL" id="EYU32845.1"/>
    </source>
</evidence>
<evidence type="ECO:0000256" key="3">
    <source>
        <dbReference type="ARBA" id="ARBA00022927"/>
    </source>
</evidence>
<feature type="non-terminal residue" evidence="7">
    <location>
        <position position="87"/>
    </location>
</feature>
<keyword evidence="3" id="KW-0653">Protein transport</keyword>
<dbReference type="InterPro" id="IPR036865">
    <property type="entry name" value="CRAL-TRIO_dom_sf"/>
</dbReference>
<dbReference type="GO" id="GO:0000139">
    <property type="term" value="C:Golgi membrane"/>
    <property type="evidence" value="ECO:0007669"/>
    <property type="project" value="UniProtKB-SubCell"/>
</dbReference>
<dbReference type="InterPro" id="IPR051026">
    <property type="entry name" value="PI/PC_transfer"/>
</dbReference>
<evidence type="ECO:0000259" key="6">
    <source>
        <dbReference type="PROSITE" id="PS50191"/>
    </source>
</evidence>
<dbReference type="GO" id="GO:0005886">
    <property type="term" value="C:plasma membrane"/>
    <property type="evidence" value="ECO:0007669"/>
    <property type="project" value="UniProtKB-SubCell"/>
</dbReference>
<feature type="domain" description="CRAL-TRIO" evidence="6">
    <location>
        <begin position="1"/>
        <end position="65"/>
    </location>
</feature>
<dbReference type="CDD" id="cd00170">
    <property type="entry name" value="SEC14"/>
    <property type="match status" value="1"/>
</dbReference>
<evidence type="ECO:0000256" key="2">
    <source>
        <dbReference type="ARBA" id="ARBA00004395"/>
    </source>
</evidence>
<evidence type="ECO:0000313" key="8">
    <source>
        <dbReference type="Proteomes" id="UP000030748"/>
    </source>
</evidence>
<accession>A0A022R1Z3</accession>
<gene>
    <name evidence="7" type="ORF">MIMGU_mgv1a0204213mg</name>
</gene>
<dbReference type="PANTHER" id="PTHR45657:SF50">
    <property type="entry name" value="PHOSPHATIDYLINOSITOL_PHOSPHATIDYLCHOLINE TRANSFER PROTEIN SFH11"/>
    <property type="match status" value="1"/>
</dbReference>
<comment type="similarity">
    <text evidence="5">Belongs to the SFH family.</text>
</comment>
<dbReference type="InterPro" id="IPR001251">
    <property type="entry name" value="CRAL-TRIO_dom"/>
</dbReference>
<keyword evidence="8" id="KW-1185">Reference proteome</keyword>
<evidence type="ECO:0000256" key="1">
    <source>
        <dbReference type="ARBA" id="ARBA00004202"/>
    </source>
</evidence>